<organism evidence="3 4">
    <name type="scientific">Aphanomyces stellatus</name>
    <dbReference type="NCBI Taxonomy" id="120398"/>
    <lineage>
        <taxon>Eukaryota</taxon>
        <taxon>Sar</taxon>
        <taxon>Stramenopiles</taxon>
        <taxon>Oomycota</taxon>
        <taxon>Saprolegniomycetes</taxon>
        <taxon>Saprolegniales</taxon>
        <taxon>Verrucalvaceae</taxon>
        <taxon>Aphanomyces</taxon>
    </lineage>
</organism>
<evidence type="ECO:0000313" key="2">
    <source>
        <dbReference type="EMBL" id="KAF0698366.1"/>
    </source>
</evidence>
<dbReference type="Pfam" id="PF07065">
    <property type="entry name" value="D123"/>
    <property type="match status" value="1"/>
</dbReference>
<dbReference type="GO" id="GO:0005737">
    <property type="term" value="C:cytoplasm"/>
    <property type="evidence" value="ECO:0007669"/>
    <property type="project" value="TreeGrafter"/>
</dbReference>
<reference evidence="3 4" key="1">
    <citation type="submission" date="2019-03" db="EMBL/GenBank/DDBJ databases">
        <authorList>
            <person name="Gaulin E."/>
            <person name="Dumas B."/>
        </authorList>
    </citation>
    <scope>NUCLEOTIDE SEQUENCE [LARGE SCALE GENOMIC DNA]</scope>
    <source>
        <strain evidence="3">CBS 568.67</strain>
    </source>
</reference>
<dbReference type="OrthoDB" id="360540at2759"/>
<evidence type="ECO:0000256" key="1">
    <source>
        <dbReference type="ARBA" id="ARBA00011047"/>
    </source>
</evidence>
<evidence type="ECO:0000313" key="4">
    <source>
        <dbReference type="Proteomes" id="UP000332933"/>
    </source>
</evidence>
<gene>
    <name evidence="3" type="primary">Aste57867_11016</name>
    <name evidence="2" type="ORF">As57867_010975</name>
    <name evidence="3" type="ORF">ASTE57867_11016</name>
</gene>
<dbReference type="InterPro" id="IPR009772">
    <property type="entry name" value="CDC123"/>
</dbReference>
<dbReference type="EMBL" id="CAADRA010005266">
    <property type="protein sequence ID" value="VFT87884.1"/>
    <property type="molecule type" value="Genomic_DNA"/>
</dbReference>
<sequence>MTSLVAYTISQVDNCRFTAWYENLRDESILSIAIPLPEEFIRTLLEDKIQVDEELYPDRFVDAVKESIKTLGGSVFVKLDWSSPRDAKWMLGNSLRCRTFEDIVVLLKSSDFISHDLTEVYEGCVDKADHVKSRPETFHLVLKKWCNFYDSMHFRCFVVDGSIVGISQRNCTEFYDFLQNESTQENLCNAIESFFKKNFKSDYEFSDPNFIFDVYIDKNNRVFLLDINVFGCVTDGLLFNWEELHQLQMASLEDNIDFRVVTSEKMAYCDPYSQYRVPLDLVDHLSTPGGFDDFIRQVAQDNARKLSHDDSDSSSSETD</sequence>
<comment type="similarity">
    <text evidence="1">Belongs to the CDC123 family.</text>
</comment>
<name>A0A485KSJ1_9STRA</name>
<dbReference type="PANTHER" id="PTHR15323:SF6">
    <property type="entry name" value="CELL DIVISION CYCLE PROTEIN 123 HOMOLOG"/>
    <property type="match status" value="1"/>
</dbReference>
<reference evidence="2" key="2">
    <citation type="submission" date="2019-06" db="EMBL/GenBank/DDBJ databases">
        <title>Genomics analysis of Aphanomyces spp. identifies a new class of oomycete effector associated with host adaptation.</title>
        <authorList>
            <person name="Gaulin E."/>
        </authorList>
    </citation>
    <scope>NUCLEOTIDE SEQUENCE</scope>
    <source>
        <strain evidence="2">CBS 578.67</strain>
    </source>
</reference>
<dbReference type="PANTHER" id="PTHR15323">
    <property type="entry name" value="D123 PROTEIN"/>
    <property type="match status" value="1"/>
</dbReference>
<protein>
    <submittedName>
        <fullName evidence="3">Aste57867_11016 protein</fullName>
    </submittedName>
</protein>
<dbReference type="AlphaFoldDB" id="A0A485KSJ1"/>
<proteinExistence type="inferred from homology"/>
<evidence type="ECO:0000313" key="3">
    <source>
        <dbReference type="EMBL" id="VFT87884.1"/>
    </source>
</evidence>
<dbReference type="Proteomes" id="UP000332933">
    <property type="component" value="Unassembled WGS sequence"/>
</dbReference>
<keyword evidence="4" id="KW-1185">Reference proteome</keyword>
<accession>A0A485KSJ1</accession>
<dbReference type="EMBL" id="VJMH01005245">
    <property type="protein sequence ID" value="KAF0698366.1"/>
    <property type="molecule type" value="Genomic_DNA"/>
</dbReference>